<evidence type="ECO:0000313" key="1">
    <source>
        <dbReference type="EMBL" id="GAH77585.1"/>
    </source>
</evidence>
<sequence>MENYKFRPSKLSDFKGHAPSIQVTKHPKDPADALATKVFMVSFSDLNGFTCPKCGLVFTDGDKAVIHLAEEMNKSLARLMRK</sequence>
<evidence type="ECO:0008006" key="2">
    <source>
        <dbReference type="Google" id="ProtNLM"/>
    </source>
</evidence>
<protein>
    <recommendedName>
        <fullName evidence="2">C2H2-type domain-containing protein</fullName>
    </recommendedName>
</protein>
<reference evidence="1" key="1">
    <citation type="journal article" date="2014" name="Front. Microbiol.">
        <title>High frequency of phylogenetically diverse reductive dehalogenase-homologous genes in deep subseafloor sedimentary metagenomes.</title>
        <authorList>
            <person name="Kawai M."/>
            <person name="Futagami T."/>
            <person name="Toyoda A."/>
            <person name="Takaki Y."/>
            <person name="Nishi S."/>
            <person name="Hori S."/>
            <person name="Arai W."/>
            <person name="Tsubouchi T."/>
            <person name="Morono Y."/>
            <person name="Uchiyama I."/>
            <person name="Ito T."/>
            <person name="Fujiyama A."/>
            <person name="Inagaki F."/>
            <person name="Takami H."/>
        </authorList>
    </citation>
    <scope>NUCLEOTIDE SEQUENCE</scope>
    <source>
        <strain evidence="1">Expedition CK06-06</strain>
    </source>
</reference>
<accession>X1J7W1</accession>
<gene>
    <name evidence="1" type="ORF">S03H2_60627</name>
</gene>
<proteinExistence type="predicted"/>
<dbReference type="AlphaFoldDB" id="X1J7W1"/>
<organism evidence="1">
    <name type="scientific">marine sediment metagenome</name>
    <dbReference type="NCBI Taxonomy" id="412755"/>
    <lineage>
        <taxon>unclassified sequences</taxon>
        <taxon>metagenomes</taxon>
        <taxon>ecological metagenomes</taxon>
    </lineage>
</organism>
<dbReference type="EMBL" id="BARU01039087">
    <property type="protein sequence ID" value="GAH77585.1"/>
    <property type="molecule type" value="Genomic_DNA"/>
</dbReference>
<comment type="caution">
    <text evidence="1">The sequence shown here is derived from an EMBL/GenBank/DDBJ whole genome shotgun (WGS) entry which is preliminary data.</text>
</comment>
<name>X1J7W1_9ZZZZ</name>